<keyword evidence="2" id="KW-0597">Phosphoprotein</keyword>
<dbReference type="GO" id="GO:0043124">
    <property type="term" value="P:negative regulation of canonical NF-kappaB signal transduction"/>
    <property type="evidence" value="ECO:0007669"/>
    <property type="project" value="InterPro"/>
</dbReference>
<dbReference type="STRING" id="742152.A0A2H3JMW0"/>
<dbReference type="PANTHER" id="PTHR15263">
    <property type="entry name" value="I-KAPPA-B-LIKE PROTEIN IKBL"/>
    <property type="match status" value="1"/>
</dbReference>
<evidence type="ECO:0000256" key="2">
    <source>
        <dbReference type="ARBA" id="ARBA00022553"/>
    </source>
</evidence>
<keyword evidence="4" id="KW-0040">ANK repeat</keyword>
<organism evidence="6 7">
    <name type="scientific">Wolfiporia cocos (strain MD-104)</name>
    <name type="common">Brown rot fungus</name>
    <dbReference type="NCBI Taxonomy" id="742152"/>
    <lineage>
        <taxon>Eukaryota</taxon>
        <taxon>Fungi</taxon>
        <taxon>Dikarya</taxon>
        <taxon>Basidiomycota</taxon>
        <taxon>Agaricomycotina</taxon>
        <taxon>Agaricomycetes</taxon>
        <taxon>Polyporales</taxon>
        <taxon>Phaeolaceae</taxon>
        <taxon>Wolfiporia</taxon>
    </lineage>
</organism>
<accession>A0A2H3JMW0</accession>
<evidence type="ECO:0000256" key="1">
    <source>
        <dbReference type="ARBA" id="ARBA00004123"/>
    </source>
</evidence>
<evidence type="ECO:0000313" key="6">
    <source>
        <dbReference type="EMBL" id="PCH43520.1"/>
    </source>
</evidence>
<name>A0A2H3JMW0_WOLCO</name>
<evidence type="ECO:0000256" key="3">
    <source>
        <dbReference type="ARBA" id="ARBA00022737"/>
    </source>
</evidence>
<dbReference type="InterPro" id="IPR038753">
    <property type="entry name" value="NFKBIL1"/>
</dbReference>
<sequence length="89" mass="10196">QLTFGAIPWPMFSTPLMVEDITPARVAMFILSPMHSEAQSRKDKIRAALKRWHPDRFGRLLVRVEEHDRESVTEGVGVVVRCLNNLLAR</sequence>
<evidence type="ECO:0000256" key="5">
    <source>
        <dbReference type="ARBA" id="ARBA00023242"/>
    </source>
</evidence>
<keyword evidence="7" id="KW-1185">Reference proteome</keyword>
<dbReference type="PANTHER" id="PTHR15263:SF1">
    <property type="entry name" value="NF-KAPPA-B INHIBITOR-LIKE PROTEIN 1"/>
    <property type="match status" value="1"/>
</dbReference>
<dbReference type="GO" id="GO:0005634">
    <property type="term" value="C:nucleus"/>
    <property type="evidence" value="ECO:0007669"/>
    <property type="project" value="UniProtKB-SubCell"/>
</dbReference>
<evidence type="ECO:0000256" key="4">
    <source>
        <dbReference type="ARBA" id="ARBA00023043"/>
    </source>
</evidence>
<dbReference type="OMA" id="FASIRWP"/>
<feature type="non-terminal residue" evidence="6">
    <location>
        <position position="1"/>
    </location>
</feature>
<evidence type="ECO:0000313" key="7">
    <source>
        <dbReference type="Proteomes" id="UP000218811"/>
    </source>
</evidence>
<dbReference type="AlphaFoldDB" id="A0A2H3JMW0"/>
<feature type="non-terminal residue" evidence="6">
    <location>
        <position position="89"/>
    </location>
</feature>
<reference evidence="6 7" key="1">
    <citation type="journal article" date="2012" name="Science">
        <title>The Paleozoic origin of enzymatic lignin decomposition reconstructed from 31 fungal genomes.</title>
        <authorList>
            <person name="Floudas D."/>
            <person name="Binder M."/>
            <person name="Riley R."/>
            <person name="Barry K."/>
            <person name="Blanchette R.A."/>
            <person name="Henrissat B."/>
            <person name="Martinez A.T."/>
            <person name="Otillar R."/>
            <person name="Spatafora J.W."/>
            <person name="Yadav J.S."/>
            <person name="Aerts A."/>
            <person name="Benoit I."/>
            <person name="Boyd A."/>
            <person name="Carlson A."/>
            <person name="Copeland A."/>
            <person name="Coutinho P.M."/>
            <person name="de Vries R.P."/>
            <person name="Ferreira P."/>
            <person name="Findley K."/>
            <person name="Foster B."/>
            <person name="Gaskell J."/>
            <person name="Glotzer D."/>
            <person name="Gorecki P."/>
            <person name="Heitman J."/>
            <person name="Hesse C."/>
            <person name="Hori C."/>
            <person name="Igarashi K."/>
            <person name="Jurgens J.A."/>
            <person name="Kallen N."/>
            <person name="Kersten P."/>
            <person name="Kohler A."/>
            <person name="Kuees U."/>
            <person name="Kumar T.K.A."/>
            <person name="Kuo A."/>
            <person name="LaButti K."/>
            <person name="Larrondo L.F."/>
            <person name="Lindquist E."/>
            <person name="Ling A."/>
            <person name="Lombard V."/>
            <person name="Lucas S."/>
            <person name="Lundell T."/>
            <person name="Martin R."/>
            <person name="McLaughlin D.J."/>
            <person name="Morgenstern I."/>
            <person name="Morin E."/>
            <person name="Murat C."/>
            <person name="Nagy L.G."/>
            <person name="Nolan M."/>
            <person name="Ohm R.A."/>
            <person name="Patyshakuliyeva A."/>
            <person name="Rokas A."/>
            <person name="Ruiz-Duenas F.J."/>
            <person name="Sabat G."/>
            <person name="Salamov A."/>
            <person name="Samejima M."/>
            <person name="Schmutz J."/>
            <person name="Slot J.C."/>
            <person name="St John F."/>
            <person name="Stenlid J."/>
            <person name="Sun H."/>
            <person name="Sun S."/>
            <person name="Syed K."/>
            <person name="Tsang A."/>
            <person name="Wiebenga A."/>
            <person name="Young D."/>
            <person name="Pisabarro A."/>
            <person name="Eastwood D.C."/>
            <person name="Martin F."/>
            <person name="Cullen D."/>
            <person name="Grigoriev I.V."/>
            <person name="Hibbett D.S."/>
        </authorList>
    </citation>
    <scope>NUCLEOTIDE SEQUENCE [LARGE SCALE GENOMIC DNA]</scope>
    <source>
        <strain evidence="6 7">MD-104</strain>
    </source>
</reference>
<protein>
    <submittedName>
        <fullName evidence="6">Uncharacterized protein</fullName>
    </submittedName>
</protein>
<keyword evidence="5" id="KW-0539">Nucleus</keyword>
<keyword evidence="3" id="KW-0677">Repeat</keyword>
<dbReference type="OrthoDB" id="412109at2759"/>
<gene>
    <name evidence="6" type="ORF">WOLCODRAFT_33841</name>
</gene>
<comment type="subcellular location">
    <subcellularLocation>
        <location evidence="1">Nucleus</location>
    </subcellularLocation>
</comment>
<dbReference type="EMBL" id="KB468146">
    <property type="protein sequence ID" value="PCH43520.1"/>
    <property type="molecule type" value="Genomic_DNA"/>
</dbReference>
<dbReference type="Proteomes" id="UP000218811">
    <property type="component" value="Unassembled WGS sequence"/>
</dbReference>
<proteinExistence type="predicted"/>